<dbReference type="Gene3D" id="1.10.1740.10">
    <property type="match status" value="1"/>
</dbReference>
<evidence type="ECO:0000259" key="5">
    <source>
        <dbReference type="Pfam" id="PF04542"/>
    </source>
</evidence>
<dbReference type="CDD" id="cd06171">
    <property type="entry name" value="Sigma70_r4"/>
    <property type="match status" value="1"/>
</dbReference>
<keyword evidence="4" id="KW-0804">Transcription</keyword>
<dbReference type="PANTHER" id="PTHR43133:SF46">
    <property type="entry name" value="RNA POLYMERASE SIGMA-70 FACTOR ECF SUBFAMILY"/>
    <property type="match status" value="1"/>
</dbReference>
<protein>
    <submittedName>
        <fullName evidence="7">RNA polymerase sigma-70 factor, ECF subfamily</fullName>
    </submittedName>
</protein>
<reference evidence="8" key="1">
    <citation type="submission" date="2016-10" db="EMBL/GenBank/DDBJ databases">
        <authorList>
            <person name="Varghese N."/>
            <person name="Submissions S."/>
        </authorList>
    </citation>
    <scope>NUCLEOTIDE SEQUENCE [LARGE SCALE GENOMIC DNA]</scope>
    <source>
        <strain evidence="8">CGMCC 1.12402</strain>
    </source>
</reference>
<dbReference type="InterPro" id="IPR013324">
    <property type="entry name" value="RNA_pol_sigma_r3/r4-like"/>
</dbReference>
<proteinExistence type="inferred from homology"/>
<keyword evidence="8" id="KW-1185">Reference proteome</keyword>
<dbReference type="Gene3D" id="1.10.10.10">
    <property type="entry name" value="Winged helix-like DNA-binding domain superfamily/Winged helix DNA-binding domain"/>
    <property type="match status" value="1"/>
</dbReference>
<evidence type="ECO:0000256" key="3">
    <source>
        <dbReference type="ARBA" id="ARBA00023082"/>
    </source>
</evidence>
<accession>A0A1I0QHE0</accession>
<dbReference type="SUPFAM" id="SSF88659">
    <property type="entry name" value="Sigma3 and sigma4 domains of RNA polymerase sigma factors"/>
    <property type="match status" value="1"/>
</dbReference>
<dbReference type="GO" id="GO:0016987">
    <property type="term" value="F:sigma factor activity"/>
    <property type="evidence" value="ECO:0007669"/>
    <property type="project" value="UniProtKB-KW"/>
</dbReference>
<dbReference type="InterPro" id="IPR036388">
    <property type="entry name" value="WH-like_DNA-bd_sf"/>
</dbReference>
<evidence type="ECO:0000313" key="7">
    <source>
        <dbReference type="EMBL" id="SEW26409.1"/>
    </source>
</evidence>
<evidence type="ECO:0000256" key="2">
    <source>
        <dbReference type="ARBA" id="ARBA00023015"/>
    </source>
</evidence>
<dbReference type="NCBIfam" id="TIGR02985">
    <property type="entry name" value="Sig70_bacteroi1"/>
    <property type="match status" value="1"/>
</dbReference>
<dbReference type="InterPro" id="IPR014327">
    <property type="entry name" value="RNA_pol_sigma70_bacteroid"/>
</dbReference>
<name>A0A1I0QHE0_9BACT</name>
<evidence type="ECO:0000259" key="6">
    <source>
        <dbReference type="Pfam" id="PF08281"/>
    </source>
</evidence>
<evidence type="ECO:0000256" key="1">
    <source>
        <dbReference type="ARBA" id="ARBA00010641"/>
    </source>
</evidence>
<dbReference type="Pfam" id="PF08281">
    <property type="entry name" value="Sigma70_r4_2"/>
    <property type="match status" value="1"/>
</dbReference>
<keyword evidence="2" id="KW-0805">Transcription regulation</keyword>
<comment type="similarity">
    <text evidence="1">Belongs to the sigma-70 factor family. ECF subfamily.</text>
</comment>
<dbReference type="EMBL" id="FOIR01000002">
    <property type="protein sequence ID" value="SEW26409.1"/>
    <property type="molecule type" value="Genomic_DNA"/>
</dbReference>
<dbReference type="SUPFAM" id="SSF88946">
    <property type="entry name" value="Sigma2 domain of RNA polymerase sigma factors"/>
    <property type="match status" value="1"/>
</dbReference>
<dbReference type="NCBIfam" id="TIGR02937">
    <property type="entry name" value="sigma70-ECF"/>
    <property type="match status" value="1"/>
</dbReference>
<dbReference type="InterPro" id="IPR014284">
    <property type="entry name" value="RNA_pol_sigma-70_dom"/>
</dbReference>
<dbReference type="GO" id="GO:0003677">
    <property type="term" value="F:DNA binding"/>
    <property type="evidence" value="ECO:0007669"/>
    <property type="project" value="InterPro"/>
</dbReference>
<keyword evidence="3" id="KW-0731">Sigma factor</keyword>
<feature type="domain" description="RNA polymerase sigma-70 region 2" evidence="5">
    <location>
        <begin position="27"/>
        <end position="80"/>
    </location>
</feature>
<dbReference type="InterPro" id="IPR013325">
    <property type="entry name" value="RNA_pol_sigma_r2"/>
</dbReference>
<dbReference type="AlphaFoldDB" id="A0A1I0QHE0"/>
<evidence type="ECO:0000313" key="8">
    <source>
        <dbReference type="Proteomes" id="UP000199437"/>
    </source>
</evidence>
<organism evidence="7 8">
    <name type="scientific">Roseivirga pacifica</name>
    <dbReference type="NCBI Taxonomy" id="1267423"/>
    <lineage>
        <taxon>Bacteria</taxon>
        <taxon>Pseudomonadati</taxon>
        <taxon>Bacteroidota</taxon>
        <taxon>Cytophagia</taxon>
        <taxon>Cytophagales</taxon>
        <taxon>Roseivirgaceae</taxon>
        <taxon>Roseivirga</taxon>
    </lineage>
</organism>
<dbReference type="PANTHER" id="PTHR43133">
    <property type="entry name" value="RNA POLYMERASE ECF-TYPE SIGMA FACTO"/>
    <property type="match status" value="1"/>
</dbReference>
<dbReference type="Pfam" id="PF04542">
    <property type="entry name" value="Sigma70_r2"/>
    <property type="match status" value="1"/>
</dbReference>
<gene>
    <name evidence="7" type="ORF">SAMN05216290_2338</name>
</gene>
<dbReference type="InterPro" id="IPR013249">
    <property type="entry name" value="RNA_pol_sigma70_r4_t2"/>
</dbReference>
<evidence type="ECO:0000256" key="4">
    <source>
        <dbReference type="ARBA" id="ARBA00023163"/>
    </source>
</evidence>
<dbReference type="STRING" id="1267423.SAMN05216290_2338"/>
<dbReference type="InterPro" id="IPR007627">
    <property type="entry name" value="RNA_pol_sigma70_r2"/>
</dbReference>
<feature type="domain" description="RNA polymerase sigma factor 70 region 4 type 2" evidence="6">
    <location>
        <begin position="110"/>
        <end position="159"/>
    </location>
</feature>
<sequence length="178" mass="20661">MLAIKAGNESSFEEVYNRFWEPLFVSARNVLGDEESARDIIQEVFLDFWNRRESLNIHNLGGYLYQSVKYQVSRKLKDRRLTDLQLAVVDQLSIDNLDTEQTVNLTQLNEALQRSLQKLPTRCRQVFELSRFENMSNKEIAEKLNISVSTVENQINKALGLLKSEELLIGLFLMLFNS</sequence>
<dbReference type="InterPro" id="IPR039425">
    <property type="entry name" value="RNA_pol_sigma-70-like"/>
</dbReference>
<dbReference type="Proteomes" id="UP000199437">
    <property type="component" value="Unassembled WGS sequence"/>
</dbReference>
<dbReference type="GO" id="GO:0006352">
    <property type="term" value="P:DNA-templated transcription initiation"/>
    <property type="evidence" value="ECO:0007669"/>
    <property type="project" value="InterPro"/>
</dbReference>